<comment type="caution">
    <text evidence="7">The sequence shown here is derived from an EMBL/GenBank/DDBJ whole genome shotgun (WGS) entry which is preliminary data.</text>
</comment>
<reference evidence="7" key="1">
    <citation type="journal article" date="2020" name="mSystems">
        <title>Genome- and Community-Level Interaction Insights into Carbon Utilization and Element Cycling Functions of Hydrothermarchaeota in Hydrothermal Sediment.</title>
        <authorList>
            <person name="Zhou Z."/>
            <person name="Liu Y."/>
            <person name="Xu W."/>
            <person name="Pan J."/>
            <person name="Luo Z.H."/>
            <person name="Li M."/>
        </authorList>
    </citation>
    <scope>NUCLEOTIDE SEQUENCE [LARGE SCALE GENOMIC DNA]</scope>
    <source>
        <strain evidence="7">SpSt-579</strain>
    </source>
</reference>
<accession>A0A7C4R5E8</accession>
<keyword evidence="4 6" id="KW-1133">Transmembrane helix</keyword>
<dbReference type="GO" id="GO:0055085">
    <property type="term" value="P:transmembrane transport"/>
    <property type="evidence" value="ECO:0007669"/>
    <property type="project" value="TreeGrafter"/>
</dbReference>
<sequence>MSEENKQTNQLEISWMSIFKVVSVLIVGYLAFYLFDIFLTLFIVIILASALSPLVEKIKEKLGIPRIMAILLIYLILITIIGLTVYAIIPPAIDQLRNLSERLPGYASKIGAIFNSLSEAPTASNNAVQSASSTLGNVASTFVQSASSLFNGLATIFYILILTLFLLLEEDGIRKFFVSLLPVDQKAYVINVSKKIADKLGIWLAGQVTLMAIMGGVTALGMWIIGIPYALVLGIIAFFMEAIPTVGPILAAIPAVILAYLDAPWKAVIVLIFAAVIQQLENQILVPKIMQKALGISPFVTLIALLIGGKLAGIMGVLLAVPTVAVFSVITKEWPNIRKRI</sequence>
<evidence type="ECO:0000256" key="4">
    <source>
        <dbReference type="ARBA" id="ARBA00022989"/>
    </source>
</evidence>
<dbReference type="Pfam" id="PF01594">
    <property type="entry name" value="AI-2E_transport"/>
    <property type="match status" value="1"/>
</dbReference>
<gene>
    <name evidence="7" type="ORF">ENT43_02990</name>
</gene>
<feature type="transmembrane region" description="Helical" evidence="6">
    <location>
        <begin position="67"/>
        <end position="89"/>
    </location>
</feature>
<feature type="transmembrane region" description="Helical" evidence="6">
    <location>
        <begin position="12"/>
        <end position="31"/>
    </location>
</feature>
<dbReference type="AlphaFoldDB" id="A0A7C4R5E8"/>
<dbReference type="PANTHER" id="PTHR21716:SF62">
    <property type="entry name" value="TRANSPORT PROTEIN YDBI-RELATED"/>
    <property type="match status" value="1"/>
</dbReference>
<proteinExistence type="inferred from homology"/>
<evidence type="ECO:0000256" key="3">
    <source>
        <dbReference type="ARBA" id="ARBA00022692"/>
    </source>
</evidence>
<feature type="transmembrane region" description="Helical" evidence="6">
    <location>
        <begin position="313"/>
        <end position="331"/>
    </location>
</feature>
<protein>
    <submittedName>
        <fullName evidence="7">AI-2E family transporter</fullName>
    </submittedName>
</protein>
<comment type="subcellular location">
    <subcellularLocation>
        <location evidence="1">Membrane</location>
        <topology evidence="1">Multi-pass membrane protein</topology>
    </subcellularLocation>
</comment>
<feature type="transmembrane region" description="Helical" evidence="6">
    <location>
        <begin position="37"/>
        <end position="55"/>
    </location>
</feature>
<keyword evidence="5 6" id="KW-0472">Membrane</keyword>
<dbReference type="InterPro" id="IPR002549">
    <property type="entry name" value="AI-2E-like"/>
</dbReference>
<feature type="transmembrane region" description="Helical" evidence="6">
    <location>
        <begin position="149"/>
        <end position="168"/>
    </location>
</feature>
<evidence type="ECO:0000313" key="7">
    <source>
        <dbReference type="EMBL" id="HGT71199.1"/>
    </source>
</evidence>
<dbReference type="PANTHER" id="PTHR21716">
    <property type="entry name" value="TRANSMEMBRANE PROTEIN"/>
    <property type="match status" value="1"/>
</dbReference>
<dbReference type="GO" id="GO:0005886">
    <property type="term" value="C:plasma membrane"/>
    <property type="evidence" value="ECO:0007669"/>
    <property type="project" value="UniProtKB-SubCell"/>
</dbReference>
<evidence type="ECO:0000256" key="2">
    <source>
        <dbReference type="ARBA" id="ARBA00009773"/>
    </source>
</evidence>
<dbReference type="EMBL" id="DSYQ01000013">
    <property type="protein sequence ID" value="HGT71199.1"/>
    <property type="molecule type" value="Genomic_DNA"/>
</dbReference>
<feature type="transmembrane region" description="Helical" evidence="6">
    <location>
        <begin position="249"/>
        <end position="277"/>
    </location>
</feature>
<comment type="similarity">
    <text evidence="2">Belongs to the autoinducer-2 exporter (AI-2E) (TC 2.A.86) family.</text>
</comment>
<organism evidence="7">
    <name type="scientific">candidate division CPR3 bacterium</name>
    <dbReference type="NCBI Taxonomy" id="2268181"/>
    <lineage>
        <taxon>Bacteria</taxon>
        <taxon>Bacteria division CPR3</taxon>
    </lineage>
</organism>
<keyword evidence="3 6" id="KW-0812">Transmembrane</keyword>
<evidence type="ECO:0000256" key="5">
    <source>
        <dbReference type="ARBA" id="ARBA00023136"/>
    </source>
</evidence>
<name>A0A7C4R5E8_UNCC3</name>
<evidence type="ECO:0000256" key="6">
    <source>
        <dbReference type="SAM" id="Phobius"/>
    </source>
</evidence>
<feature type="transmembrane region" description="Helical" evidence="6">
    <location>
        <begin position="220"/>
        <end position="243"/>
    </location>
</feature>
<evidence type="ECO:0000256" key="1">
    <source>
        <dbReference type="ARBA" id="ARBA00004141"/>
    </source>
</evidence>